<sequence length="205" mass="22508">MALTLLVTAIITVFQLVTSVLAAYSFAFVRFPFKNTLFVVLLASLLLPVEVTLIANVRTIRELGWLDSAQGLSAPFLASAFGIFLIRQGFLGVPSELRDAARIDGFGHFAFLRRVAIPVNRPIIASFTLITALAAWNQYLWPRTATTQERWETIQVTLRSISVQRPERFNVGVAAAIIASLPILALLVVFQRQIIRGLTAGAVKG</sequence>
<dbReference type="GO" id="GO:0005886">
    <property type="term" value="C:plasma membrane"/>
    <property type="evidence" value="ECO:0007669"/>
    <property type="project" value="UniProtKB-SubCell"/>
</dbReference>
<feature type="transmembrane region" description="Helical" evidence="7">
    <location>
        <begin position="123"/>
        <end position="141"/>
    </location>
</feature>
<feature type="transmembrane region" description="Helical" evidence="7">
    <location>
        <begin position="169"/>
        <end position="190"/>
    </location>
</feature>
<name>A0A936TBT8_9ACTN</name>
<evidence type="ECO:0000256" key="7">
    <source>
        <dbReference type="RuleBase" id="RU363032"/>
    </source>
</evidence>
<feature type="domain" description="ABC transmembrane type-1" evidence="8">
    <location>
        <begin position="1"/>
        <end position="190"/>
    </location>
</feature>
<comment type="caution">
    <text evidence="9">The sequence shown here is derived from an EMBL/GenBank/DDBJ whole genome shotgun (WGS) entry which is preliminary data.</text>
</comment>
<evidence type="ECO:0000256" key="4">
    <source>
        <dbReference type="ARBA" id="ARBA00022692"/>
    </source>
</evidence>
<evidence type="ECO:0000256" key="6">
    <source>
        <dbReference type="ARBA" id="ARBA00023136"/>
    </source>
</evidence>
<evidence type="ECO:0000259" key="8">
    <source>
        <dbReference type="PROSITE" id="PS50928"/>
    </source>
</evidence>
<dbReference type="InterPro" id="IPR000515">
    <property type="entry name" value="MetI-like"/>
</dbReference>
<evidence type="ECO:0000256" key="1">
    <source>
        <dbReference type="ARBA" id="ARBA00004651"/>
    </source>
</evidence>
<organism evidence="9 10">
    <name type="scientific">Candidatus Neomicrothrix subdominans</name>
    <dbReference type="NCBI Taxonomy" id="2954438"/>
    <lineage>
        <taxon>Bacteria</taxon>
        <taxon>Bacillati</taxon>
        <taxon>Actinomycetota</taxon>
        <taxon>Acidimicrobiia</taxon>
        <taxon>Acidimicrobiales</taxon>
        <taxon>Microthrixaceae</taxon>
        <taxon>Candidatus Neomicrothrix</taxon>
    </lineage>
</organism>
<evidence type="ECO:0000313" key="9">
    <source>
        <dbReference type="EMBL" id="MBK9295468.1"/>
    </source>
</evidence>
<dbReference type="Proteomes" id="UP000727993">
    <property type="component" value="Unassembled WGS sequence"/>
</dbReference>
<dbReference type="PANTHER" id="PTHR43744:SF8">
    <property type="entry name" value="SN-GLYCEROL-3-PHOSPHATE TRANSPORT SYSTEM PERMEASE PROTEIN UGPE"/>
    <property type="match status" value="1"/>
</dbReference>
<dbReference type="InterPro" id="IPR035906">
    <property type="entry name" value="MetI-like_sf"/>
</dbReference>
<keyword evidence="4 7" id="KW-0812">Transmembrane</keyword>
<keyword evidence="3" id="KW-1003">Cell membrane</keyword>
<dbReference type="EMBL" id="JADJZA010000001">
    <property type="protein sequence ID" value="MBK9295468.1"/>
    <property type="molecule type" value="Genomic_DNA"/>
</dbReference>
<gene>
    <name evidence="9" type="ORF">IPN02_01050</name>
</gene>
<dbReference type="PROSITE" id="PS50928">
    <property type="entry name" value="ABC_TM1"/>
    <property type="match status" value="1"/>
</dbReference>
<proteinExistence type="inferred from homology"/>
<evidence type="ECO:0000256" key="3">
    <source>
        <dbReference type="ARBA" id="ARBA00022475"/>
    </source>
</evidence>
<dbReference type="CDD" id="cd06261">
    <property type="entry name" value="TM_PBP2"/>
    <property type="match status" value="1"/>
</dbReference>
<comment type="subcellular location">
    <subcellularLocation>
        <location evidence="1 7">Cell membrane</location>
        <topology evidence="1 7">Multi-pass membrane protein</topology>
    </subcellularLocation>
</comment>
<accession>A0A936TBT8</accession>
<keyword evidence="5 7" id="KW-1133">Transmembrane helix</keyword>
<comment type="similarity">
    <text evidence="7">Belongs to the binding-protein-dependent transport system permease family.</text>
</comment>
<dbReference type="SUPFAM" id="SSF161098">
    <property type="entry name" value="MetI-like"/>
    <property type="match status" value="1"/>
</dbReference>
<dbReference type="Pfam" id="PF00528">
    <property type="entry name" value="BPD_transp_1"/>
    <property type="match status" value="1"/>
</dbReference>
<dbReference type="PANTHER" id="PTHR43744">
    <property type="entry name" value="ABC TRANSPORTER PERMEASE PROTEIN MG189-RELATED-RELATED"/>
    <property type="match status" value="1"/>
</dbReference>
<feature type="transmembrane region" description="Helical" evidence="7">
    <location>
        <begin position="38"/>
        <end position="57"/>
    </location>
</feature>
<dbReference type="Gene3D" id="1.10.3720.10">
    <property type="entry name" value="MetI-like"/>
    <property type="match status" value="1"/>
</dbReference>
<reference evidence="9 10" key="1">
    <citation type="submission" date="2020-10" db="EMBL/GenBank/DDBJ databases">
        <title>Connecting structure to function with the recovery of over 1000 high-quality activated sludge metagenome-assembled genomes encoding full-length rRNA genes using long-read sequencing.</title>
        <authorList>
            <person name="Singleton C.M."/>
            <person name="Petriglieri F."/>
            <person name="Kristensen J.M."/>
            <person name="Kirkegaard R.H."/>
            <person name="Michaelsen T.Y."/>
            <person name="Andersen M.H."/>
            <person name="Karst S.M."/>
            <person name="Dueholm M.S."/>
            <person name="Nielsen P.H."/>
            <person name="Albertsen M."/>
        </authorList>
    </citation>
    <scope>NUCLEOTIDE SEQUENCE [LARGE SCALE GENOMIC DNA]</scope>
    <source>
        <strain evidence="9">Lyne_18-Q3-R50-59_MAXAC.006</strain>
    </source>
</reference>
<evidence type="ECO:0000256" key="5">
    <source>
        <dbReference type="ARBA" id="ARBA00022989"/>
    </source>
</evidence>
<keyword evidence="6 7" id="KW-0472">Membrane</keyword>
<keyword evidence="2 7" id="KW-0813">Transport</keyword>
<evidence type="ECO:0000256" key="2">
    <source>
        <dbReference type="ARBA" id="ARBA00022448"/>
    </source>
</evidence>
<protein>
    <submittedName>
        <fullName evidence="9">Carbohydrate ABC transporter permease</fullName>
    </submittedName>
</protein>
<dbReference type="GO" id="GO:0055085">
    <property type="term" value="P:transmembrane transport"/>
    <property type="evidence" value="ECO:0007669"/>
    <property type="project" value="InterPro"/>
</dbReference>
<dbReference type="AlphaFoldDB" id="A0A936TBT8"/>
<evidence type="ECO:0000313" key="10">
    <source>
        <dbReference type="Proteomes" id="UP000727993"/>
    </source>
</evidence>